<dbReference type="Proteomes" id="UP000237423">
    <property type="component" value="Unassembled WGS sequence"/>
</dbReference>
<keyword evidence="4" id="KW-0479">Metal-binding</keyword>
<dbReference type="NCBIfam" id="TIGR00726">
    <property type="entry name" value="peptidoglycan editing factor PgeF"/>
    <property type="match status" value="1"/>
</dbReference>
<evidence type="ECO:0000256" key="10">
    <source>
        <dbReference type="RuleBase" id="RU361274"/>
    </source>
</evidence>
<dbReference type="GO" id="GO:0017061">
    <property type="term" value="F:S-methyl-5-thioadenosine phosphorylase activity"/>
    <property type="evidence" value="ECO:0007669"/>
    <property type="project" value="UniProtKB-EC"/>
</dbReference>
<evidence type="ECO:0000256" key="1">
    <source>
        <dbReference type="ARBA" id="ARBA00000553"/>
    </source>
</evidence>
<evidence type="ECO:0000313" key="12">
    <source>
        <dbReference type="EMBL" id="POZ52624.1"/>
    </source>
</evidence>
<dbReference type="OrthoDB" id="4279at2"/>
<accession>A0A1Z4BTP6</accession>
<protein>
    <recommendedName>
        <fullName evidence="10">Purine nucleoside phosphorylase</fullName>
    </recommendedName>
</protein>
<dbReference type="Pfam" id="PF02578">
    <property type="entry name" value="Cu-oxidase_4"/>
    <property type="match status" value="1"/>
</dbReference>
<dbReference type="SUPFAM" id="SSF64438">
    <property type="entry name" value="CNF1/YfiH-like putative cysteine hydrolases"/>
    <property type="match status" value="1"/>
</dbReference>
<dbReference type="EMBL" id="CP022129">
    <property type="protein sequence ID" value="ASF44677.1"/>
    <property type="molecule type" value="Genomic_DNA"/>
</dbReference>
<reference evidence="12 14" key="2">
    <citation type="submission" date="2017-11" db="EMBL/GenBank/DDBJ databases">
        <title>Draft Genome Sequence of Methylobacter psychrotolerans Sph1T, an Obligate Methanotroph from Low-Temperature Environments.</title>
        <authorList>
            <person name="Oshkin I.Y."/>
            <person name="Miroshnikov K."/>
            <person name="Belova S.E."/>
            <person name="Korzhenkov A."/>
            <person name="Toshchakov S.V."/>
            <person name="Dedysh S.N."/>
        </authorList>
    </citation>
    <scope>NUCLEOTIDE SEQUENCE [LARGE SCALE GENOMIC DNA]</scope>
    <source>
        <strain evidence="12 14">Sph1</strain>
    </source>
</reference>
<keyword evidence="3" id="KW-0808">Transferase</keyword>
<evidence type="ECO:0000256" key="5">
    <source>
        <dbReference type="ARBA" id="ARBA00022801"/>
    </source>
</evidence>
<evidence type="ECO:0000313" key="13">
    <source>
        <dbReference type="Proteomes" id="UP000197019"/>
    </source>
</evidence>
<evidence type="ECO:0000256" key="8">
    <source>
        <dbReference type="ARBA" id="ARBA00048968"/>
    </source>
</evidence>
<dbReference type="PANTHER" id="PTHR30616:SF2">
    <property type="entry name" value="PURINE NUCLEOSIDE PHOSPHORYLASE LACC1"/>
    <property type="match status" value="1"/>
</dbReference>
<dbReference type="InterPro" id="IPR003730">
    <property type="entry name" value="Cu_polyphenol_OxRdtase"/>
</dbReference>
<reference evidence="11 13" key="1">
    <citation type="submission" date="2017-06" db="EMBL/GenBank/DDBJ databases">
        <title>Genome Sequencing of the methanotroph Methylovulum psychrotolerants str. HV10-M2 isolated from a high-altitude environment.</title>
        <authorList>
            <person name="Mateos-Rivera A."/>
        </authorList>
    </citation>
    <scope>NUCLEOTIDE SEQUENCE [LARGE SCALE GENOMIC DNA]</scope>
    <source>
        <strain evidence="11 13">HV10_M2</strain>
    </source>
</reference>
<dbReference type="AlphaFoldDB" id="A0A1Z4BTP6"/>
<evidence type="ECO:0000256" key="7">
    <source>
        <dbReference type="ARBA" id="ARBA00047989"/>
    </source>
</evidence>
<evidence type="ECO:0000256" key="4">
    <source>
        <dbReference type="ARBA" id="ARBA00022723"/>
    </source>
</evidence>
<dbReference type="GO" id="GO:0005507">
    <property type="term" value="F:copper ion binding"/>
    <property type="evidence" value="ECO:0007669"/>
    <property type="project" value="TreeGrafter"/>
</dbReference>
<evidence type="ECO:0000256" key="3">
    <source>
        <dbReference type="ARBA" id="ARBA00022679"/>
    </source>
</evidence>
<keyword evidence="6" id="KW-0862">Zinc</keyword>
<dbReference type="InterPro" id="IPR011324">
    <property type="entry name" value="Cytotoxic_necrot_fac-like_cat"/>
</dbReference>
<proteinExistence type="inferred from homology"/>
<dbReference type="EMBL" id="PGFZ01000002">
    <property type="protein sequence ID" value="POZ52624.1"/>
    <property type="molecule type" value="Genomic_DNA"/>
</dbReference>
<evidence type="ECO:0000256" key="2">
    <source>
        <dbReference type="ARBA" id="ARBA00007353"/>
    </source>
</evidence>
<comment type="catalytic activity">
    <reaction evidence="7">
        <text>adenosine + H2O + H(+) = inosine + NH4(+)</text>
        <dbReference type="Rhea" id="RHEA:24408"/>
        <dbReference type="ChEBI" id="CHEBI:15377"/>
        <dbReference type="ChEBI" id="CHEBI:15378"/>
        <dbReference type="ChEBI" id="CHEBI:16335"/>
        <dbReference type="ChEBI" id="CHEBI:17596"/>
        <dbReference type="ChEBI" id="CHEBI:28938"/>
        <dbReference type="EC" id="3.5.4.4"/>
    </reaction>
    <physiologicalReaction direction="left-to-right" evidence="7">
        <dbReference type="Rhea" id="RHEA:24409"/>
    </physiologicalReaction>
</comment>
<comment type="catalytic activity">
    <reaction evidence="1">
        <text>inosine + phosphate = alpha-D-ribose 1-phosphate + hypoxanthine</text>
        <dbReference type="Rhea" id="RHEA:27646"/>
        <dbReference type="ChEBI" id="CHEBI:17368"/>
        <dbReference type="ChEBI" id="CHEBI:17596"/>
        <dbReference type="ChEBI" id="CHEBI:43474"/>
        <dbReference type="ChEBI" id="CHEBI:57720"/>
        <dbReference type="EC" id="2.4.2.1"/>
    </reaction>
    <physiologicalReaction direction="left-to-right" evidence="1">
        <dbReference type="Rhea" id="RHEA:27647"/>
    </physiologicalReaction>
</comment>
<name>A0A1Z4BTP6_9GAMM</name>
<sequence length="244" mass="25594">MSKNKSWLSPDWPAPAQIRAATTLRTGGFSLPPYASLNPALHVGDDAGTVTQNRQHIRAMLALPAEPVWLAQTHSDQVVDAAIVSGVVSADASFTDQAGVVCAVLTADCLPVLVCSADGQKVAAIHAGWRGLAAGIISKTIAALQTTDVLVWLGPAIGPACFEVGDEVRAAFVAKDPANGAEFTAQGGDKWLADIYGLARRELAALGVSHVYGGGLCTVTDASRFYSFRREPVTGRMASLIWRI</sequence>
<keyword evidence="13" id="KW-1185">Reference proteome</keyword>
<comment type="catalytic activity">
    <reaction evidence="9">
        <text>S-methyl-5'-thioadenosine + phosphate = 5-(methylsulfanyl)-alpha-D-ribose 1-phosphate + adenine</text>
        <dbReference type="Rhea" id="RHEA:11852"/>
        <dbReference type="ChEBI" id="CHEBI:16708"/>
        <dbReference type="ChEBI" id="CHEBI:17509"/>
        <dbReference type="ChEBI" id="CHEBI:43474"/>
        <dbReference type="ChEBI" id="CHEBI:58533"/>
        <dbReference type="EC" id="2.4.2.28"/>
    </reaction>
    <physiologicalReaction direction="left-to-right" evidence="9">
        <dbReference type="Rhea" id="RHEA:11853"/>
    </physiologicalReaction>
</comment>
<evidence type="ECO:0000256" key="6">
    <source>
        <dbReference type="ARBA" id="ARBA00022833"/>
    </source>
</evidence>
<dbReference type="Gene3D" id="3.60.140.10">
    <property type="entry name" value="CNF1/YfiH-like putative cysteine hydrolases"/>
    <property type="match status" value="1"/>
</dbReference>
<dbReference type="PANTHER" id="PTHR30616">
    <property type="entry name" value="UNCHARACTERIZED PROTEIN YFIH"/>
    <property type="match status" value="1"/>
</dbReference>
<dbReference type="CDD" id="cd16833">
    <property type="entry name" value="YfiH"/>
    <property type="match status" value="1"/>
</dbReference>
<keyword evidence="5" id="KW-0378">Hydrolase</keyword>
<dbReference type="Proteomes" id="UP000197019">
    <property type="component" value="Chromosome"/>
</dbReference>
<dbReference type="InterPro" id="IPR038371">
    <property type="entry name" value="Cu_polyphenol_OxRdtase_sf"/>
</dbReference>
<evidence type="ECO:0000313" key="11">
    <source>
        <dbReference type="EMBL" id="ASF44677.1"/>
    </source>
</evidence>
<comment type="similarity">
    <text evidence="2 10">Belongs to the purine nucleoside phosphorylase YfiH/LACC1 family.</text>
</comment>
<dbReference type="KEGG" id="mpsy:CEK71_00575"/>
<dbReference type="GO" id="GO:0016787">
    <property type="term" value="F:hydrolase activity"/>
    <property type="evidence" value="ECO:0007669"/>
    <property type="project" value="UniProtKB-KW"/>
</dbReference>
<dbReference type="RefSeq" id="WP_088617560.1">
    <property type="nucleotide sequence ID" value="NZ_CP022129.1"/>
</dbReference>
<evidence type="ECO:0000256" key="9">
    <source>
        <dbReference type="ARBA" id="ARBA00049893"/>
    </source>
</evidence>
<organism evidence="11 13">
    <name type="scientific">Methylovulum psychrotolerans</name>
    <dbReference type="NCBI Taxonomy" id="1704499"/>
    <lineage>
        <taxon>Bacteria</taxon>
        <taxon>Pseudomonadati</taxon>
        <taxon>Pseudomonadota</taxon>
        <taxon>Gammaproteobacteria</taxon>
        <taxon>Methylococcales</taxon>
        <taxon>Methylococcaceae</taxon>
        <taxon>Methylovulum</taxon>
    </lineage>
</organism>
<evidence type="ECO:0000313" key="14">
    <source>
        <dbReference type="Proteomes" id="UP000237423"/>
    </source>
</evidence>
<comment type="catalytic activity">
    <reaction evidence="8">
        <text>adenosine + phosphate = alpha-D-ribose 1-phosphate + adenine</text>
        <dbReference type="Rhea" id="RHEA:27642"/>
        <dbReference type="ChEBI" id="CHEBI:16335"/>
        <dbReference type="ChEBI" id="CHEBI:16708"/>
        <dbReference type="ChEBI" id="CHEBI:43474"/>
        <dbReference type="ChEBI" id="CHEBI:57720"/>
        <dbReference type="EC" id="2.4.2.1"/>
    </reaction>
    <physiologicalReaction direction="left-to-right" evidence="8">
        <dbReference type="Rhea" id="RHEA:27643"/>
    </physiologicalReaction>
</comment>
<gene>
    <name evidence="12" type="ORF">AADEFJLK_01228</name>
    <name evidence="11" type="ORF">CEK71_00575</name>
</gene>